<accession>A0A1W1BQ59</accession>
<dbReference type="Pfam" id="PF02617">
    <property type="entry name" value="ClpS"/>
    <property type="match status" value="1"/>
</dbReference>
<dbReference type="FunFam" id="3.30.1390.10:FF:000002">
    <property type="entry name" value="ATP-dependent Clp protease adapter protein ClpS"/>
    <property type="match status" value="1"/>
</dbReference>
<reference evidence="2" key="1">
    <citation type="submission" date="2016-10" db="EMBL/GenBank/DDBJ databases">
        <authorList>
            <person name="de Groot N.N."/>
        </authorList>
    </citation>
    <scope>NUCLEOTIDE SEQUENCE</scope>
</reference>
<dbReference type="GO" id="GO:0030163">
    <property type="term" value="P:protein catabolic process"/>
    <property type="evidence" value="ECO:0007669"/>
    <property type="project" value="InterPro"/>
</dbReference>
<keyword evidence="2" id="KW-0378">Hydrolase</keyword>
<dbReference type="AlphaFoldDB" id="A0A1W1BQ59"/>
<keyword evidence="2" id="KW-0645">Protease</keyword>
<dbReference type="HAMAP" id="MF_00302">
    <property type="entry name" value="ClpS"/>
    <property type="match status" value="1"/>
</dbReference>
<dbReference type="PANTHER" id="PTHR33473">
    <property type="entry name" value="ATP-DEPENDENT CLP PROTEASE ADAPTER PROTEIN CLPS1, CHLOROPLASTIC"/>
    <property type="match status" value="1"/>
</dbReference>
<dbReference type="InterPro" id="IPR003769">
    <property type="entry name" value="ClpS_core"/>
</dbReference>
<evidence type="ECO:0000313" key="2">
    <source>
        <dbReference type="EMBL" id="SFV55663.1"/>
    </source>
</evidence>
<dbReference type="Gene3D" id="3.30.1390.10">
    <property type="match status" value="1"/>
</dbReference>
<proteinExistence type="inferred from homology"/>
<dbReference type="InterPro" id="IPR014719">
    <property type="entry name" value="Ribosomal_bL12_C/ClpS-like"/>
</dbReference>
<sequence length="98" mass="11181">MPRIEEELDLSLALYEPTKYKVLLHNDDYTTMEFVVEVLMKLFHKSLAESERIMLTIHNSGKGVCGIYTYEIAQTKANQVKQLAKSSGFPLLATVEEE</sequence>
<dbReference type="InterPro" id="IPR022935">
    <property type="entry name" value="ClpS"/>
</dbReference>
<dbReference type="SUPFAM" id="SSF54736">
    <property type="entry name" value="ClpS-like"/>
    <property type="match status" value="1"/>
</dbReference>
<organism evidence="2">
    <name type="scientific">hydrothermal vent metagenome</name>
    <dbReference type="NCBI Taxonomy" id="652676"/>
    <lineage>
        <taxon>unclassified sequences</taxon>
        <taxon>metagenomes</taxon>
        <taxon>ecological metagenomes</taxon>
    </lineage>
</organism>
<feature type="domain" description="Adaptor protein ClpS core" evidence="1">
    <location>
        <begin position="16"/>
        <end position="94"/>
    </location>
</feature>
<gene>
    <name evidence="2" type="ORF">MNB_SV-12-573</name>
</gene>
<evidence type="ECO:0000259" key="1">
    <source>
        <dbReference type="Pfam" id="PF02617"/>
    </source>
</evidence>
<dbReference type="PANTHER" id="PTHR33473:SF19">
    <property type="entry name" value="ATP-DEPENDENT CLP PROTEASE ADAPTER PROTEIN CLPS"/>
    <property type="match status" value="1"/>
</dbReference>
<dbReference type="GO" id="GO:0006508">
    <property type="term" value="P:proteolysis"/>
    <property type="evidence" value="ECO:0007669"/>
    <property type="project" value="UniProtKB-KW"/>
</dbReference>
<name>A0A1W1BQ59_9ZZZZ</name>
<dbReference type="EMBL" id="FPHE01000065">
    <property type="protein sequence ID" value="SFV55663.1"/>
    <property type="molecule type" value="Genomic_DNA"/>
</dbReference>
<protein>
    <submittedName>
        <fullName evidence="2">ATP-dependent Clp protease adaptor protein ClpS</fullName>
    </submittedName>
</protein>
<dbReference type="GO" id="GO:0008233">
    <property type="term" value="F:peptidase activity"/>
    <property type="evidence" value="ECO:0007669"/>
    <property type="project" value="UniProtKB-KW"/>
</dbReference>